<organism evidence="1">
    <name type="scientific">Physcomitrium patens</name>
    <name type="common">Spreading-leaved earth moss</name>
    <name type="synonym">Physcomitrella patens</name>
    <dbReference type="NCBI Taxonomy" id="3218"/>
    <lineage>
        <taxon>Eukaryota</taxon>
        <taxon>Viridiplantae</taxon>
        <taxon>Streptophyta</taxon>
        <taxon>Embryophyta</taxon>
        <taxon>Bryophyta</taxon>
        <taxon>Bryophytina</taxon>
        <taxon>Bryopsida</taxon>
        <taxon>Funariidae</taxon>
        <taxon>Funariales</taxon>
        <taxon>Funariaceae</taxon>
        <taxon>Physcomitrium</taxon>
    </lineage>
</organism>
<dbReference type="EnsemblPlants" id="Pp3c8_18179V3.1">
    <property type="protein sequence ID" value="PAC:32965789.CDS.1"/>
    <property type="gene ID" value="Pp3c8_18179"/>
</dbReference>
<protein>
    <submittedName>
        <fullName evidence="1 2">Uncharacterized protein</fullName>
    </submittedName>
</protein>
<gene>
    <name evidence="1" type="ORF">PHYPA_011745</name>
</gene>
<dbReference type="Proteomes" id="UP000006727">
    <property type="component" value="Chromosome 8"/>
</dbReference>
<dbReference type="EMBL" id="ABEU02000008">
    <property type="protein sequence ID" value="PNR49849.1"/>
    <property type="molecule type" value="Genomic_DNA"/>
</dbReference>
<evidence type="ECO:0000313" key="2">
    <source>
        <dbReference type="EnsemblPlants" id="PAC:32965789.CDS.1"/>
    </source>
</evidence>
<dbReference type="AlphaFoldDB" id="A0A2K1K7U6"/>
<reference evidence="2" key="3">
    <citation type="submission" date="2020-12" db="UniProtKB">
        <authorList>
            <consortium name="EnsemblPlants"/>
        </authorList>
    </citation>
    <scope>IDENTIFICATION</scope>
</reference>
<accession>A0A2K1K7U6</accession>
<evidence type="ECO:0000313" key="1">
    <source>
        <dbReference type="EMBL" id="PNR49849.1"/>
    </source>
</evidence>
<evidence type="ECO:0000313" key="3">
    <source>
        <dbReference type="Proteomes" id="UP000006727"/>
    </source>
</evidence>
<name>A0A2K1K7U6_PHYPA</name>
<dbReference type="Gramene" id="Pp3c8_18179V3.1">
    <property type="protein sequence ID" value="PAC:32965789.CDS.1"/>
    <property type="gene ID" value="Pp3c8_18179"/>
</dbReference>
<dbReference type="InParanoid" id="A0A2K1K7U6"/>
<proteinExistence type="predicted"/>
<reference evidence="1 3" key="2">
    <citation type="journal article" date="2018" name="Plant J.">
        <title>The Physcomitrella patens chromosome-scale assembly reveals moss genome structure and evolution.</title>
        <authorList>
            <person name="Lang D."/>
            <person name="Ullrich K.K."/>
            <person name="Murat F."/>
            <person name="Fuchs J."/>
            <person name="Jenkins J."/>
            <person name="Haas F.B."/>
            <person name="Piednoel M."/>
            <person name="Gundlach H."/>
            <person name="Van Bel M."/>
            <person name="Meyberg R."/>
            <person name="Vives C."/>
            <person name="Morata J."/>
            <person name="Symeonidi A."/>
            <person name="Hiss M."/>
            <person name="Muchero W."/>
            <person name="Kamisugi Y."/>
            <person name="Saleh O."/>
            <person name="Blanc G."/>
            <person name="Decker E.L."/>
            <person name="van Gessel N."/>
            <person name="Grimwood J."/>
            <person name="Hayes R.D."/>
            <person name="Graham S.W."/>
            <person name="Gunter L.E."/>
            <person name="McDaniel S.F."/>
            <person name="Hoernstein S.N.W."/>
            <person name="Larsson A."/>
            <person name="Li F.W."/>
            <person name="Perroud P.F."/>
            <person name="Phillips J."/>
            <person name="Ranjan P."/>
            <person name="Rokshar D.S."/>
            <person name="Rothfels C.J."/>
            <person name="Schneider L."/>
            <person name="Shu S."/>
            <person name="Stevenson D.W."/>
            <person name="Thummler F."/>
            <person name="Tillich M."/>
            <person name="Villarreal Aguilar J.C."/>
            <person name="Widiez T."/>
            <person name="Wong G.K."/>
            <person name="Wymore A."/>
            <person name="Zhang Y."/>
            <person name="Zimmer A.D."/>
            <person name="Quatrano R.S."/>
            <person name="Mayer K.F.X."/>
            <person name="Goodstein D."/>
            <person name="Casacuberta J.M."/>
            <person name="Vandepoele K."/>
            <person name="Reski R."/>
            <person name="Cuming A.C."/>
            <person name="Tuskan G.A."/>
            <person name="Maumus F."/>
            <person name="Salse J."/>
            <person name="Schmutz J."/>
            <person name="Rensing S.A."/>
        </authorList>
    </citation>
    <scope>NUCLEOTIDE SEQUENCE [LARGE SCALE GENOMIC DNA]</scope>
    <source>
        <strain evidence="2 3">cv. Gransden 2004</strain>
    </source>
</reference>
<sequence length="125" mass="13990">MQLEAELCVHRCRWRCGGSNDGHRILPTDAKCRKEIDATRLLTPHRSATHQSVATVRRPFPTSLHFDNARCVSEAQKLDIYRQCFPDASASRTLARLCRRQVVPIHPVAVLIGVASSCYHKSGAI</sequence>
<keyword evidence="3" id="KW-1185">Reference proteome</keyword>
<reference evidence="1 3" key="1">
    <citation type="journal article" date="2008" name="Science">
        <title>The Physcomitrella genome reveals evolutionary insights into the conquest of land by plants.</title>
        <authorList>
            <person name="Rensing S."/>
            <person name="Lang D."/>
            <person name="Zimmer A."/>
            <person name="Terry A."/>
            <person name="Salamov A."/>
            <person name="Shapiro H."/>
            <person name="Nishiyama T."/>
            <person name="Perroud P.-F."/>
            <person name="Lindquist E."/>
            <person name="Kamisugi Y."/>
            <person name="Tanahashi T."/>
            <person name="Sakakibara K."/>
            <person name="Fujita T."/>
            <person name="Oishi K."/>
            <person name="Shin-I T."/>
            <person name="Kuroki Y."/>
            <person name="Toyoda A."/>
            <person name="Suzuki Y."/>
            <person name="Hashimoto A."/>
            <person name="Yamaguchi K."/>
            <person name="Sugano A."/>
            <person name="Kohara Y."/>
            <person name="Fujiyama A."/>
            <person name="Anterola A."/>
            <person name="Aoki S."/>
            <person name="Ashton N."/>
            <person name="Barbazuk W.B."/>
            <person name="Barker E."/>
            <person name="Bennetzen J."/>
            <person name="Bezanilla M."/>
            <person name="Blankenship R."/>
            <person name="Cho S.H."/>
            <person name="Dutcher S."/>
            <person name="Estelle M."/>
            <person name="Fawcett J.A."/>
            <person name="Gundlach H."/>
            <person name="Hanada K."/>
            <person name="Heyl A."/>
            <person name="Hicks K.A."/>
            <person name="Hugh J."/>
            <person name="Lohr M."/>
            <person name="Mayer K."/>
            <person name="Melkozernov A."/>
            <person name="Murata T."/>
            <person name="Nelson D."/>
            <person name="Pils B."/>
            <person name="Prigge M."/>
            <person name="Reiss B."/>
            <person name="Renner T."/>
            <person name="Rombauts S."/>
            <person name="Rushton P."/>
            <person name="Sanderfoot A."/>
            <person name="Schween G."/>
            <person name="Shiu S.-H."/>
            <person name="Stueber K."/>
            <person name="Theodoulou F.L."/>
            <person name="Tu H."/>
            <person name="Van de Peer Y."/>
            <person name="Verrier P.J."/>
            <person name="Waters E."/>
            <person name="Wood A."/>
            <person name="Yang L."/>
            <person name="Cove D."/>
            <person name="Cuming A."/>
            <person name="Hasebe M."/>
            <person name="Lucas S."/>
            <person name="Mishler D.B."/>
            <person name="Reski R."/>
            <person name="Grigoriev I."/>
            <person name="Quatrano R.S."/>
            <person name="Boore J.L."/>
        </authorList>
    </citation>
    <scope>NUCLEOTIDE SEQUENCE [LARGE SCALE GENOMIC DNA]</scope>
    <source>
        <strain evidence="2 3">cv. Gransden 2004</strain>
    </source>
</reference>